<feature type="transmembrane region" description="Helical" evidence="8">
    <location>
        <begin position="270"/>
        <end position="294"/>
    </location>
</feature>
<keyword evidence="4" id="KW-0067">ATP-binding</keyword>
<dbReference type="PRINTS" id="PR00119">
    <property type="entry name" value="CATATPASE"/>
</dbReference>
<feature type="domain" description="Cation-transporting P-type ATPase N-terminal" evidence="9">
    <location>
        <begin position="2"/>
        <end position="76"/>
    </location>
</feature>
<dbReference type="Pfam" id="PF00689">
    <property type="entry name" value="Cation_ATPase_C"/>
    <property type="match status" value="1"/>
</dbReference>
<evidence type="ECO:0000259" key="9">
    <source>
        <dbReference type="SMART" id="SM00831"/>
    </source>
</evidence>
<proteinExistence type="predicted"/>
<dbReference type="Pfam" id="PF13246">
    <property type="entry name" value="Cation_ATPase"/>
    <property type="match status" value="1"/>
</dbReference>
<keyword evidence="3" id="KW-0547">Nucleotide-binding</keyword>
<feature type="transmembrane region" description="Helical" evidence="8">
    <location>
        <begin position="856"/>
        <end position="877"/>
    </location>
</feature>
<feature type="transmembrane region" description="Helical" evidence="8">
    <location>
        <begin position="670"/>
        <end position="690"/>
    </location>
</feature>
<dbReference type="InterPro" id="IPR023298">
    <property type="entry name" value="ATPase_P-typ_TM_dom_sf"/>
</dbReference>
<feature type="transmembrane region" description="Helical" evidence="8">
    <location>
        <begin position="816"/>
        <end position="836"/>
    </location>
</feature>
<dbReference type="SUPFAM" id="SSF81653">
    <property type="entry name" value="Calcium ATPase, transduction domain A"/>
    <property type="match status" value="1"/>
</dbReference>
<evidence type="ECO:0000313" key="11">
    <source>
        <dbReference type="Proteomes" id="UP001597357"/>
    </source>
</evidence>
<accession>A0ABW5SDE1</accession>
<keyword evidence="6 8" id="KW-1133">Transmembrane helix</keyword>
<comment type="subcellular location">
    <subcellularLocation>
        <location evidence="1">Membrane</location>
        <topology evidence="1">Multi-pass membrane protein</topology>
    </subcellularLocation>
</comment>
<dbReference type="SUPFAM" id="SSF81660">
    <property type="entry name" value="Metal cation-transporting ATPase, ATP-binding domain N"/>
    <property type="match status" value="1"/>
</dbReference>
<feature type="transmembrane region" description="Helical" evidence="8">
    <location>
        <begin position="48"/>
        <end position="71"/>
    </location>
</feature>
<dbReference type="Gene3D" id="3.40.50.1000">
    <property type="entry name" value="HAD superfamily/HAD-like"/>
    <property type="match status" value="1"/>
</dbReference>
<feature type="transmembrane region" description="Helical" evidence="8">
    <location>
        <begin position="784"/>
        <end position="804"/>
    </location>
</feature>
<dbReference type="InterPro" id="IPR004014">
    <property type="entry name" value="ATPase_P-typ_cation-transptr_N"/>
</dbReference>
<evidence type="ECO:0000256" key="1">
    <source>
        <dbReference type="ARBA" id="ARBA00004141"/>
    </source>
</evidence>
<feature type="transmembrane region" description="Helical" evidence="8">
    <location>
        <begin position="245"/>
        <end position="264"/>
    </location>
</feature>
<dbReference type="InterPro" id="IPR044492">
    <property type="entry name" value="P_typ_ATPase_HD_dom"/>
</dbReference>
<dbReference type="NCBIfam" id="TIGR01494">
    <property type="entry name" value="ATPase_P-type"/>
    <property type="match status" value="3"/>
</dbReference>
<feature type="transmembrane region" description="Helical" evidence="8">
    <location>
        <begin position="744"/>
        <end position="764"/>
    </location>
</feature>
<dbReference type="InterPro" id="IPR008250">
    <property type="entry name" value="ATPase_P-typ_transduc_dom_A_sf"/>
</dbReference>
<dbReference type="Pfam" id="PF00690">
    <property type="entry name" value="Cation_ATPase_N"/>
    <property type="match status" value="1"/>
</dbReference>
<keyword evidence="11" id="KW-1185">Reference proteome</keyword>
<gene>
    <name evidence="10" type="ORF">ACFSQ0_04210</name>
</gene>
<dbReference type="SUPFAM" id="SSF56784">
    <property type="entry name" value="HAD-like"/>
    <property type="match status" value="1"/>
</dbReference>
<dbReference type="InterPro" id="IPR036412">
    <property type="entry name" value="HAD-like_sf"/>
</dbReference>
<dbReference type="Gene3D" id="3.40.1110.10">
    <property type="entry name" value="Calcium-transporting ATPase, cytoplasmic domain N"/>
    <property type="match status" value="1"/>
</dbReference>
<evidence type="ECO:0000256" key="5">
    <source>
        <dbReference type="ARBA" id="ARBA00022967"/>
    </source>
</evidence>
<feature type="transmembrane region" description="Helical" evidence="8">
    <location>
        <begin position="77"/>
        <end position="96"/>
    </location>
</feature>
<evidence type="ECO:0000256" key="2">
    <source>
        <dbReference type="ARBA" id="ARBA00022692"/>
    </source>
</evidence>
<dbReference type="Pfam" id="PF00122">
    <property type="entry name" value="E1-E2_ATPase"/>
    <property type="match status" value="1"/>
</dbReference>
<dbReference type="InterPro" id="IPR006068">
    <property type="entry name" value="ATPase_P-typ_cation-transptr_C"/>
</dbReference>
<dbReference type="PROSITE" id="PS00154">
    <property type="entry name" value="ATPASE_E1_E2"/>
    <property type="match status" value="1"/>
</dbReference>
<sequence>MLFYQEEISAILKKFKVDKNRGLSEKEVKERLQIYGYNKWRTHQSKSLLSLFIGQLKDALIYVLMAAIAITIYMGEYIDAIIISGVILINASLGVYQEVKAGKAIQALQKLAALKATVIREGIRQIVDTATLVPGDIVVLETGQIVPADLRLISSINLQVEEAALTGESVPVYKEAKTVSSDDHVVLGEQKNMAFMSTLVTYGRALGVVVATGKKTEVGKIAENINTTETKTPLEIRLSDLGKTLGKIALGVCFLFFIIGYLQGRPLADLFLTAVSLAVASIPEGLAAIVAVVLSIGVTKMSKKNAIIKRLPAVETLGSVNIICSDKTGTLTMNQMQVVQAYTYKTGTQSSINTSARADFKQLSKIMLLCNDATLTKNQQTGDPTEIALLDFADQLDIKRSQVNSTHQRLDELPFDSDRKMMSVIVTDQTKTELLVKGAIDQILPRCTHVQFGAEVQLLSESIKEGILKSSENMSASALRTLAAAYKPYPSQGINKENWETELIFVGFVGMIDPPRKEAKIAIEKAHKAGIETLMITGDHKQTAIAIAKDIGILQTDDQAITGREWDHLSSKEQQDKINSLRVFARVSPQHKVNIVKRLQETGHIVSMTGDGVNDAPSLSHANIGVAMGITGTDVAKNASDIILTDDNFATIVTAVEQGRNIYSNIKKSVLFLLTSNLGEVIAMLISIIMGMPVPLIATQILWINLLTDSLPAIALGMDNDDPTVMQHKPRPPKESFFAHKQGIRVFAGGCLIALVTLTAYSYAYTVKGYSAFDDAIPQAVIDYARSMAFMSIIAAQLIYALAFRHYQKSIFSLGLFSNKLLTGAVVLGIVLQLLLFEISFLREAFKLTSLSLIDWFIVLALGLIPLLGNEMVKLFYRIKKNN</sequence>
<dbReference type="InterPro" id="IPR023214">
    <property type="entry name" value="HAD_sf"/>
</dbReference>
<organism evidence="10 11">
    <name type="scientific">Mesonia sediminis</name>
    <dbReference type="NCBI Taxonomy" id="1703946"/>
    <lineage>
        <taxon>Bacteria</taxon>
        <taxon>Pseudomonadati</taxon>
        <taxon>Bacteroidota</taxon>
        <taxon>Flavobacteriia</taxon>
        <taxon>Flavobacteriales</taxon>
        <taxon>Flavobacteriaceae</taxon>
        <taxon>Mesonia</taxon>
    </lineage>
</organism>
<dbReference type="PANTHER" id="PTHR42861">
    <property type="entry name" value="CALCIUM-TRANSPORTING ATPASE"/>
    <property type="match status" value="1"/>
</dbReference>
<dbReference type="SFLD" id="SFLDG00002">
    <property type="entry name" value="C1.7:_P-type_atpase_like"/>
    <property type="match status" value="1"/>
</dbReference>
<keyword evidence="5" id="KW-1278">Translocase</keyword>
<dbReference type="Gene3D" id="2.70.150.10">
    <property type="entry name" value="Calcium-transporting ATPase, cytoplasmic transduction domain A"/>
    <property type="match status" value="1"/>
</dbReference>
<evidence type="ECO:0000256" key="8">
    <source>
        <dbReference type="SAM" id="Phobius"/>
    </source>
</evidence>
<dbReference type="PRINTS" id="PR00120">
    <property type="entry name" value="HATPASE"/>
</dbReference>
<evidence type="ECO:0000313" key="10">
    <source>
        <dbReference type="EMBL" id="MFD2697187.1"/>
    </source>
</evidence>
<dbReference type="SFLD" id="SFLDS00003">
    <property type="entry name" value="Haloacid_Dehalogenase"/>
    <property type="match status" value="1"/>
</dbReference>
<keyword evidence="7 8" id="KW-0472">Membrane</keyword>
<keyword evidence="2 8" id="KW-0812">Transmembrane</keyword>
<evidence type="ECO:0000256" key="4">
    <source>
        <dbReference type="ARBA" id="ARBA00022840"/>
    </source>
</evidence>
<dbReference type="InterPro" id="IPR059000">
    <property type="entry name" value="ATPase_P-type_domA"/>
</dbReference>
<reference evidence="11" key="1">
    <citation type="journal article" date="2019" name="Int. J. Syst. Evol. Microbiol.">
        <title>The Global Catalogue of Microorganisms (GCM) 10K type strain sequencing project: providing services to taxonomists for standard genome sequencing and annotation.</title>
        <authorList>
            <consortium name="The Broad Institute Genomics Platform"/>
            <consortium name="The Broad Institute Genome Sequencing Center for Infectious Disease"/>
            <person name="Wu L."/>
            <person name="Ma J."/>
        </authorList>
    </citation>
    <scope>NUCLEOTIDE SEQUENCE [LARGE SCALE GENOMIC DNA]</scope>
    <source>
        <strain evidence="11">KCTC 42255</strain>
    </source>
</reference>
<dbReference type="InterPro" id="IPR023299">
    <property type="entry name" value="ATPase_P-typ_cyto_dom_N"/>
</dbReference>
<feature type="transmembrane region" description="Helical" evidence="8">
    <location>
        <begin position="696"/>
        <end position="718"/>
    </location>
</feature>
<dbReference type="EMBL" id="JBHULZ010000023">
    <property type="protein sequence ID" value="MFD2697187.1"/>
    <property type="molecule type" value="Genomic_DNA"/>
</dbReference>
<dbReference type="Proteomes" id="UP001597357">
    <property type="component" value="Unassembled WGS sequence"/>
</dbReference>
<dbReference type="SMART" id="SM00831">
    <property type="entry name" value="Cation_ATPase_N"/>
    <property type="match status" value="1"/>
</dbReference>
<evidence type="ECO:0000256" key="6">
    <source>
        <dbReference type="ARBA" id="ARBA00022989"/>
    </source>
</evidence>
<dbReference type="Gene3D" id="1.20.1110.10">
    <property type="entry name" value="Calcium-transporting ATPase, transmembrane domain"/>
    <property type="match status" value="1"/>
</dbReference>
<dbReference type="InterPro" id="IPR018303">
    <property type="entry name" value="ATPase_P-typ_P_site"/>
</dbReference>
<dbReference type="SFLD" id="SFLDF00027">
    <property type="entry name" value="p-type_atpase"/>
    <property type="match status" value="1"/>
</dbReference>
<dbReference type="InterPro" id="IPR001757">
    <property type="entry name" value="P_typ_ATPase"/>
</dbReference>
<dbReference type="SUPFAM" id="SSF81665">
    <property type="entry name" value="Calcium ATPase, transmembrane domain M"/>
    <property type="match status" value="1"/>
</dbReference>
<evidence type="ECO:0000256" key="7">
    <source>
        <dbReference type="ARBA" id="ARBA00023136"/>
    </source>
</evidence>
<name>A0ABW5SDE1_9FLAO</name>
<comment type="caution">
    <text evidence="10">The sequence shown here is derived from an EMBL/GenBank/DDBJ whole genome shotgun (WGS) entry which is preliminary data.</text>
</comment>
<dbReference type="RefSeq" id="WP_379044583.1">
    <property type="nucleotide sequence ID" value="NZ_JBHULZ010000023.1"/>
</dbReference>
<evidence type="ECO:0000256" key="3">
    <source>
        <dbReference type="ARBA" id="ARBA00022741"/>
    </source>
</evidence>
<protein>
    <submittedName>
        <fullName evidence="10">Cation-translocating P-type ATPase</fullName>
    </submittedName>
</protein>